<organism evidence="3 4">
    <name type="scientific">Fodinicola feengrottensis</name>
    <dbReference type="NCBI Taxonomy" id="435914"/>
    <lineage>
        <taxon>Bacteria</taxon>
        <taxon>Bacillati</taxon>
        <taxon>Actinomycetota</taxon>
        <taxon>Actinomycetes</taxon>
        <taxon>Mycobacteriales</taxon>
        <taxon>Fodinicola</taxon>
    </lineage>
</organism>
<keyword evidence="2" id="KW-1133">Transmembrane helix</keyword>
<evidence type="ECO:0000313" key="4">
    <source>
        <dbReference type="Proteomes" id="UP001500618"/>
    </source>
</evidence>
<feature type="transmembrane region" description="Helical" evidence="2">
    <location>
        <begin position="233"/>
        <end position="254"/>
    </location>
</feature>
<sequence length="558" mass="58693">MPRGVPVEPVATGRKHTRSRGLIEPAQPPPRRPYRPLPPQLARWFWLLLVLPIGYGLWLRLGAWWNTHTLTADEATVLGASSWATHGLGLQTAPPGWLWLQGVLVDLGGTDERVLHAPSLLADLAATALLVILAARLLPLAGAFTVLMLAAANQFLVLASATAGQYSFEVLGTVVLIGTAVAVRHTEDRRAMAGWWGLGAVSLLVSQAAVITVPALALALLIEMVLRSQWVRVAGFAIWSLIFWAALALDWLVALRPSAADSALRDAWQRLGAFPPNGGTTTAWTSQLVGHFASNPLDAAVAVAVLLAAVLGAVRLLIRRPFDGLLVLAPLAAAALTTTIGTYPLWERAALWVVPSVLLLLGAAVDGARTAADSPDWVADAAEEAPAPWRHPTRVGAAAVAIVLLVSGMGYRVLTSASAVAATRAALPPVHLLLDGVSTQLKSGDVVLADTAAAAFTRIYWRRTGSPKLRGVVSLRPADATCQAHPAEPLFANATRVWLLVAGSQPYEVTGLPEALRTYGTVDTAVHPGRGAVAYLLHPGPPTSTDPLPAAHSCLTAG</sequence>
<evidence type="ECO:0008006" key="5">
    <source>
        <dbReference type="Google" id="ProtNLM"/>
    </source>
</evidence>
<feature type="transmembrane region" description="Helical" evidence="2">
    <location>
        <begin position="195"/>
        <end position="221"/>
    </location>
</feature>
<feature type="transmembrane region" description="Helical" evidence="2">
    <location>
        <begin position="163"/>
        <end position="183"/>
    </location>
</feature>
<reference evidence="3 4" key="1">
    <citation type="journal article" date="2019" name="Int. J. Syst. Evol. Microbiol.">
        <title>The Global Catalogue of Microorganisms (GCM) 10K type strain sequencing project: providing services to taxonomists for standard genome sequencing and annotation.</title>
        <authorList>
            <consortium name="The Broad Institute Genomics Platform"/>
            <consortium name="The Broad Institute Genome Sequencing Center for Infectious Disease"/>
            <person name="Wu L."/>
            <person name="Ma J."/>
        </authorList>
    </citation>
    <scope>NUCLEOTIDE SEQUENCE [LARGE SCALE GENOMIC DNA]</scope>
    <source>
        <strain evidence="3 4">JCM 14718</strain>
    </source>
</reference>
<keyword evidence="4" id="KW-1185">Reference proteome</keyword>
<name>A0ABN2GE72_9ACTN</name>
<protein>
    <recommendedName>
        <fullName evidence="5">Glycosyltransferase RgtA/B/C/D-like domain-containing protein</fullName>
    </recommendedName>
</protein>
<dbReference type="Proteomes" id="UP001500618">
    <property type="component" value="Unassembled WGS sequence"/>
</dbReference>
<feature type="region of interest" description="Disordered" evidence="1">
    <location>
        <begin position="1"/>
        <end position="31"/>
    </location>
</feature>
<keyword evidence="2" id="KW-0812">Transmembrane</keyword>
<feature type="transmembrane region" description="Helical" evidence="2">
    <location>
        <begin position="41"/>
        <end position="61"/>
    </location>
</feature>
<dbReference type="EMBL" id="BAAANY010000007">
    <property type="protein sequence ID" value="GAA1669790.1"/>
    <property type="molecule type" value="Genomic_DNA"/>
</dbReference>
<comment type="caution">
    <text evidence="3">The sequence shown here is derived from an EMBL/GenBank/DDBJ whole genome shotgun (WGS) entry which is preliminary data.</text>
</comment>
<feature type="transmembrane region" description="Helical" evidence="2">
    <location>
        <begin position="395"/>
        <end position="414"/>
    </location>
</feature>
<evidence type="ECO:0000313" key="3">
    <source>
        <dbReference type="EMBL" id="GAA1669790.1"/>
    </source>
</evidence>
<feature type="transmembrane region" description="Helical" evidence="2">
    <location>
        <begin position="299"/>
        <end position="318"/>
    </location>
</feature>
<gene>
    <name evidence="3" type="ORF">GCM10009765_19080</name>
</gene>
<accession>A0ABN2GE72</accession>
<dbReference type="RefSeq" id="WP_344309026.1">
    <property type="nucleotide sequence ID" value="NZ_BAAANY010000007.1"/>
</dbReference>
<keyword evidence="2" id="KW-0472">Membrane</keyword>
<evidence type="ECO:0000256" key="1">
    <source>
        <dbReference type="SAM" id="MobiDB-lite"/>
    </source>
</evidence>
<feature type="transmembrane region" description="Helical" evidence="2">
    <location>
        <begin position="325"/>
        <end position="346"/>
    </location>
</feature>
<feature type="transmembrane region" description="Helical" evidence="2">
    <location>
        <begin position="124"/>
        <end position="151"/>
    </location>
</feature>
<evidence type="ECO:0000256" key="2">
    <source>
        <dbReference type="SAM" id="Phobius"/>
    </source>
</evidence>
<proteinExistence type="predicted"/>